<gene>
    <name evidence="1" type="ORF">COLO4_28353</name>
</gene>
<reference evidence="2" key="1">
    <citation type="submission" date="2013-09" db="EMBL/GenBank/DDBJ databases">
        <title>Corchorus olitorius genome sequencing.</title>
        <authorList>
            <person name="Alam M."/>
            <person name="Haque M.S."/>
            <person name="Islam M.S."/>
            <person name="Emdad E.M."/>
            <person name="Islam M.M."/>
            <person name="Ahmed B."/>
            <person name="Halim A."/>
            <person name="Hossen Q.M.M."/>
            <person name="Hossain M.Z."/>
            <person name="Ahmed R."/>
            <person name="Khan M.M."/>
            <person name="Islam R."/>
            <person name="Rashid M.M."/>
            <person name="Khan S.A."/>
            <person name="Rahman M.S."/>
            <person name="Alam M."/>
            <person name="Yahiya A.S."/>
            <person name="Khan M.S."/>
            <person name="Azam M.S."/>
            <person name="Haque T."/>
            <person name="Lashkar M.Z.H."/>
            <person name="Akhand A.I."/>
            <person name="Morshed G."/>
            <person name="Roy S."/>
            <person name="Uddin K.S."/>
            <person name="Rabeya T."/>
            <person name="Hossain A.S."/>
            <person name="Chowdhury A."/>
            <person name="Snigdha A.R."/>
            <person name="Mortoza M.S."/>
            <person name="Matin S.A."/>
            <person name="Hoque S.M.E."/>
            <person name="Islam M.K."/>
            <person name="Roy D.K."/>
            <person name="Haider R."/>
            <person name="Moosa M.M."/>
            <person name="Elias S.M."/>
            <person name="Hasan A.M."/>
            <person name="Jahan S."/>
            <person name="Shafiuddin M."/>
            <person name="Mahmood N."/>
            <person name="Shommy N.S."/>
        </authorList>
    </citation>
    <scope>NUCLEOTIDE SEQUENCE [LARGE SCALE GENOMIC DNA]</scope>
    <source>
        <strain evidence="2">cv. O-4</strain>
    </source>
</reference>
<comment type="caution">
    <text evidence="1">The sequence shown here is derived from an EMBL/GenBank/DDBJ whole genome shotgun (WGS) entry which is preliminary data.</text>
</comment>
<evidence type="ECO:0000313" key="1">
    <source>
        <dbReference type="EMBL" id="OMO71193.1"/>
    </source>
</evidence>
<evidence type="ECO:0000313" key="2">
    <source>
        <dbReference type="Proteomes" id="UP000187203"/>
    </source>
</evidence>
<dbReference type="AlphaFoldDB" id="A0A1R3HLM4"/>
<proteinExistence type="predicted"/>
<dbReference type="Proteomes" id="UP000187203">
    <property type="component" value="Unassembled WGS sequence"/>
</dbReference>
<organism evidence="1 2">
    <name type="scientific">Corchorus olitorius</name>
    <dbReference type="NCBI Taxonomy" id="93759"/>
    <lineage>
        <taxon>Eukaryota</taxon>
        <taxon>Viridiplantae</taxon>
        <taxon>Streptophyta</taxon>
        <taxon>Embryophyta</taxon>
        <taxon>Tracheophyta</taxon>
        <taxon>Spermatophyta</taxon>
        <taxon>Magnoliopsida</taxon>
        <taxon>eudicotyledons</taxon>
        <taxon>Gunneridae</taxon>
        <taxon>Pentapetalae</taxon>
        <taxon>rosids</taxon>
        <taxon>malvids</taxon>
        <taxon>Malvales</taxon>
        <taxon>Malvaceae</taxon>
        <taxon>Grewioideae</taxon>
        <taxon>Apeibeae</taxon>
        <taxon>Corchorus</taxon>
    </lineage>
</organism>
<keyword evidence="2" id="KW-1185">Reference proteome</keyword>
<sequence>MKLRPWSFESMKFGSTRSLFKNALSLLTLLWDSAC</sequence>
<name>A0A1R3HLM4_9ROSI</name>
<protein>
    <submittedName>
        <fullName evidence="1">Uncharacterized protein</fullName>
    </submittedName>
</protein>
<accession>A0A1R3HLM4</accession>
<dbReference type="EMBL" id="AWUE01019868">
    <property type="protein sequence ID" value="OMO71193.1"/>
    <property type="molecule type" value="Genomic_DNA"/>
</dbReference>